<protein>
    <submittedName>
        <fullName evidence="2">Uncharacterized protein</fullName>
    </submittedName>
</protein>
<feature type="compositionally biased region" description="Basic and acidic residues" evidence="1">
    <location>
        <begin position="62"/>
        <end position="71"/>
    </location>
</feature>
<comment type="caution">
    <text evidence="2">The sequence shown here is derived from an EMBL/GenBank/DDBJ whole genome shotgun (WGS) entry which is preliminary data.</text>
</comment>
<dbReference type="Proteomes" id="UP000019487">
    <property type="component" value="Unassembled WGS sequence"/>
</dbReference>
<dbReference type="HOGENOM" id="CLU_2028090_0_0_1"/>
<dbReference type="EMBL" id="AYSA01000028">
    <property type="protein sequence ID" value="ESZ98875.1"/>
    <property type="molecule type" value="Genomic_DNA"/>
</dbReference>
<sequence length="122" mass="13775">MPATPETRVPTKKRASSKIRSSLNAQSSSSTSTPSQEKPKSILRHSGDPDQKHRVKFTVGSENDKRDASSEHRRRRKEQNAEAIKGLPKEQQRLILKGQELIDALAMARERNNNSDSEKEKE</sequence>
<evidence type="ECO:0000256" key="1">
    <source>
        <dbReference type="SAM" id="MobiDB-lite"/>
    </source>
</evidence>
<evidence type="ECO:0000313" key="2">
    <source>
        <dbReference type="EMBL" id="ESZ98875.1"/>
    </source>
</evidence>
<accession>W9CWF5</accession>
<evidence type="ECO:0000313" key="3">
    <source>
        <dbReference type="Proteomes" id="UP000019487"/>
    </source>
</evidence>
<proteinExistence type="predicted"/>
<name>W9CWF5_SCLBF</name>
<organism evidence="2 3">
    <name type="scientific">Sclerotinia borealis (strain F-4128)</name>
    <dbReference type="NCBI Taxonomy" id="1432307"/>
    <lineage>
        <taxon>Eukaryota</taxon>
        <taxon>Fungi</taxon>
        <taxon>Dikarya</taxon>
        <taxon>Ascomycota</taxon>
        <taxon>Pezizomycotina</taxon>
        <taxon>Leotiomycetes</taxon>
        <taxon>Helotiales</taxon>
        <taxon>Sclerotiniaceae</taxon>
        <taxon>Sclerotinia</taxon>
    </lineage>
</organism>
<feature type="compositionally biased region" description="Basic and acidic residues" evidence="1">
    <location>
        <begin position="37"/>
        <end position="52"/>
    </location>
</feature>
<reference evidence="2 3" key="1">
    <citation type="journal article" date="2014" name="Genome Announc.">
        <title>Draft genome sequence of Sclerotinia borealis, a psychrophilic plant pathogenic fungus.</title>
        <authorList>
            <person name="Mardanov A.V."/>
            <person name="Beletsky A.V."/>
            <person name="Kadnikov V.V."/>
            <person name="Ignatov A.N."/>
            <person name="Ravin N.V."/>
        </authorList>
    </citation>
    <scope>NUCLEOTIDE SEQUENCE [LARGE SCALE GENOMIC DNA]</scope>
    <source>
        <strain evidence="3">F-4157</strain>
    </source>
</reference>
<feature type="region of interest" description="Disordered" evidence="1">
    <location>
        <begin position="1"/>
        <end position="91"/>
    </location>
</feature>
<keyword evidence="3" id="KW-1185">Reference proteome</keyword>
<gene>
    <name evidence="2" type="ORF">SBOR_0733</name>
</gene>
<feature type="compositionally biased region" description="Low complexity" evidence="1">
    <location>
        <begin position="21"/>
        <end position="36"/>
    </location>
</feature>
<dbReference type="AlphaFoldDB" id="W9CWF5"/>